<dbReference type="EMBL" id="MBFS01000079">
    <property type="protein sequence ID" value="PVV04780.1"/>
    <property type="molecule type" value="Genomic_DNA"/>
</dbReference>
<dbReference type="Proteomes" id="UP000245609">
    <property type="component" value="Unassembled WGS sequence"/>
</dbReference>
<organism evidence="2 3">
    <name type="scientific">Smittium megazygosporum</name>
    <dbReference type="NCBI Taxonomy" id="133381"/>
    <lineage>
        <taxon>Eukaryota</taxon>
        <taxon>Fungi</taxon>
        <taxon>Fungi incertae sedis</taxon>
        <taxon>Zoopagomycota</taxon>
        <taxon>Kickxellomycotina</taxon>
        <taxon>Harpellomycetes</taxon>
        <taxon>Harpellales</taxon>
        <taxon>Legeriomycetaceae</taxon>
        <taxon>Smittium</taxon>
    </lineage>
</organism>
<feature type="compositionally biased region" description="Acidic residues" evidence="1">
    <location>
        <begin position="1969"/>
        <end position="1979"/>
    </location>
</feature>
<evidence type="ECO:0000313" key="2">
    <source>
        <dbReference type="EMBL" id="PVV04780.1"/>
    </source>
</evidence>
<sequence length="2462" mass="278526">MNPSSKIPTNNDYTFDDSGPEISFEEWSSPRNSRHFQKTLEDLKKSADGNSFTPEINFSTFKDIPYLNKQQRTPYIAKPHDNDSSIPKLFNSSTSASNFIPLAKKQFGCGHIINSFVSYFCSTNEKHSVLVKENSIELFEISKSGSLISLASLFSESPLKQATILSAAHKRVSLKTESPDYLKFSASYLPEYLDSLICLDASGQLSLVYFVRVIKYIDSNRETTWKILKSISFPPPPISNSSNNTRIKISSHKYYPAFTAFTTGQYLEFFSFDENWKTLLFDNEKSLSSYYHTYIDGYISDMAFLNNADPFNKYYCPPITIAAAIIENKKQGSNYNIPVVRIFDRINTFEGQTQKPDLYSNFSDTKNSNYFESESDQFNSSQNFLKNVYSSSNRFPLTYSEYPVKIVPLQYIKKSFILFTFCNAYFLTPDRMCNNYTNTFKVPLSGLLYSNDYTFHNNTPSPTCNKLNSLSPNPNPNPASSPSSANQASNAATDQKKHPLSSEIPLGQGSNTQSNITDKSKSRKKVQPIKLRSNLRFSKGSPKQSTNPKKRWWATAISETQAAPPDPDTPTTPVVPKNPIKKHHSTNFNNFSIVSIGFPTAYTHSTILSGVPVIQSHDIISKYERFYIVTNVGFVVLAEVSSSPNINFTIVKTNINPDLYHHSSDHFKGYSKGSPPGSNQLYSRYNSMFNFKVQLPEIEPYYTNFVSVLDSHLFNISKSSDTEAGQENSDLFISPQVQNNSTPKVFSELLLVGGYLCKNTLITVYTDPTLMKTLSPKKKIPSCLKIRYSISTLNTKESFASRDRTLLNFFRSVLSSGCFNPLDQFFHPKKSTHLSLKQHHHSHDNHLFLKNNTVHTVLIDESFETMPFLATATIAAATPTTHRFHKLHGPIQSYTLRDDISPFIKSTSYTSNDACFFGILDYSYFPPYSYYNNYSQFFNLDQFTDSKNTRYDCDFNCLSDNQTLQIPRNLVKCVYGYPIKFQKNIVPKSLRFPGFPEHYSHSTHRPNSIAVQNATRLFSLYIPLRFGRHSLLCSCLLSSFHNSTYLSLFDLPPSLEEFYINDTYSLNQYQYQKDPPENSLEVLLFNNETIYAYQVPIPSNRFLENGLPLEDHSLVNNSVFWLLVQPKKHLLVLIYSDFDMCTNKYYIAYKTLFSWDLESYFLEYLPPRPGNPVNLNELSKSISSIKITHTSAIYVDSANKTCYSESQQSFDHESINFEKSGLLIAFSISGSSKNLSSLKSPIFTELQSEYLKRSLVLFVPFDGLFQLFQGYNPIRYLDSLQPCISNFLKSKVVYDQPNNMPVSVLEISFLSFEDLKFKFILLVGYTRCMFSFMNFELVDSIVQLSDSGDSSASIFNATSSGSPKGTNQGTNKFKIHTVISNQFRFNFYEPSFISIESEDSAFSDCLAHNNKLAQPTHRLEQGFSSSSEHSDTNIPASFLVICFESYIILLLGLKNGKIAVLNLYPSSKSGFYNDSLLDHFYIWPSDPLFIQVGRSPIEFHISFDKKRFSENIKSFYVICDTSSKVQINASGAIQLYKLLYPENKSGSLSSDARAHPDNRSIFHHGLNKEHLPHQSSKNISFEHENRILFLNKSLLNNGSSDQEIFNAVFLNGQISKFCVHSKPLIAASFVGLFCSDPEFLIYDSESGYLVVIASESTTSTSKLLLYLLDPLTCKIVFRFDLPSSLTVASVVFYDTTKKSAYDSYIQGNSKSSTDFDGERYLVISYRTIGLSIHSKGRLGFYRICKDQKTKNPHHTNTSNKNNALLPTVEAVWEVSTSKPISTFCPLNHSKFVVLVYKTSLTIFKFDILAKKIRQCASTRFNWPILGVTAFNFTEHLYSRLHYPGFNHSLELKIHPLPRCWLLSLSFHKDSLKLVAFYPPMFKLVNNLDNIYRLLSDKRLEKNKGQSNNLDKTSKKSNNSSETDTSGKIESLDSDLSLYSSSLPTGETDEFDLLIEDIFDDGLFKIDSTNIDDDNDEENQTENIINSDHDNERGEKVGESCDNVLSEKRYILTKPVDGKNLITSHELETLFTSKVAYPLYNSEFMSEQLIAGFDKGNFVHLLLIPTLPDSLISKFANSLALFGDHHWNFKDSFPVYGDSIPHVCSCLGMNNFSGCWNEKCSLAKQLSFSQDSLGNLGLGCFANASSKLIEYLKPVYGSNTPATPDSSEISFNESQPFDYYMFGLDSISKFKIDGIALSLSDCFSLGYSIPSLPTHSNTNINTTATSENLIPALDFSNNVQKPDNSFTVFTSSGTFWNLSFPPSYFLALFSVLQFFIHRASLSTSYFGSKGRYCRVDANLHLACDDCHFEANEFISVLSNLIPTNTSLDAKTLSQFLDDSHFESLFPSIGDPRKCFCTFSCSSINSFSCVHKMHPRRAWVCQHYGVLKLVVATCLEAMRMSANTCYNLPHINFLLKVFAGLDKCNLQLSQNRNDEILASDNIKSSSSAILILEKFITLALQSIL</sequence>
<feature type="region of interest" description="Disordered" evidence="1">
    <location>
        <begin position="1"/>
        <end position="32"/>
    </location>
</feature>
<gene>
    <name evidence="2" type="ORF">BB560_000702</name>
</gene>
<feature type="compositionally biased region" description="Low complexity" evidence="1">
    <location>
        <begin position="480"/>
        <end position="492"/>
    </location>
</feature>
<feature type="region of interest" description="Disordered" evidence="1">
    <location>
        <begin position="1902"/>
        <end position="1927"/>
    </location>
</feature>
<feature type="compositionally biased region" description="Polar residues" evidence="1">
    <location>
        <begin position="1"/>
        <end position="13"/>
    </location>
</feature>
<evidence type="ECO:0008006" key="4">
    <source>
        <dbReference type="Google" id="ProtNLM"/>
    </source>
</evidence>
<protein>
    <recommendedName>
        <fullName evidence="4">Cleavage/polyadenylation specificity factor A subunit C-terminal domain-containing protein</fullName>
    </recommendedName>
</protein>
<evidence type="ECO:0000313" key="3">
    <source>
        <dbReference type="Proteomes" id="UP000245609"/>
    </source>
</evidence>
<name>A0A2T9ZJQ4_9FUNG</name>
<feature type="compositionally biased region" description="Basic and acidic residues" evidence="1">
    <location>
        <begin position="1986"/>
        <end position="1996"/>
    </location>
</feature>
<dbReference type="OrthoDB" id="5571512at2759"/>
<feature type="region of interest" description="Disordered" evidence="1">
    <location>
        <begin position="1969"/>
        <end position="1996"/>
    </location>
</feature>
<feature type="region of interest" description="Disordered" evidence="1">
    <location>
        <begin position="464"/>
        <end position="551"/>
    </location>
</feature>
<comment type="caution">
    <text evidence="2">The sequence shown here is derived from an EMBL/GenBank/DDBJ whole genome shotgun (WGS) entry which is preliminary data.</text>
</comment>
<evidence type="ECO:0000256" key="1">
    <source>
        <dbReference type="SAM" id="MobiDB-lite"/>
    </source>
</evidence>
<feature type="compositionally biased region" description="Low complexity" evidence="1">
    <location>
        <begin position="1906"/>
        <end position="1923"/>
    </location>
</feature>
<proteinExistence type="predicted"/>
<feature type="compositionally biased region" description="Polar residues" evidence="1">
    <location>
        <begin position="508"/>
        <end position="517"/>
    </location>
</feature>
<reference evidence="2 3" key="1">
    <citation type="journal article" date="2018" name="MBio">
        <title>Comparative Genomics Reveals the Core Gene Toolbox for the Fungus-Insect Symbiosis.</title>
        <authorList>
            <person name="Wang Y."/>
            <person name="Stata M."/>
            <person name="Wang W."/>
            <person name="Stajich J.E."/>
            <person name="White M.M."/>
            <person name="Moncalvo J.M."/>
        </authorList>
    </citation>
    <scope>NUCLEOTIDE SEQUENCE [LARGE SCALE GENOMIC DNA]</scope>
    <source>
        <strain evidence="2 3">SC-DP-2</strain>
    </source>
</reference>
<keyword evidence="3" id="KW-1185">Reference proteome</keyword>
<accession>A0A2T9ZJQ4</accession>